<dbReference type="InterPro" id="IPR050574">
    <property type="entry name" value="HPF/YfiA_ribosome-assoc"/>
</dbReference>
<protein>
    <recommendedName>
        <fullName evidence="4">Ribosome hibernation promoting factor</fullName>
    </recommendedName>
    <alternativeName>
        <fullName evidence="5">Hibernation factor HPF</fullName>
    </alternativeName>
</protein>
<dbReference type="EMBL" id="CP034015">
    <property type="protein sequence ID" value="AZG72567.1"/>
    <property type="molecule type" value="Genomic_DNA"/>
</dbReference>
<dbReference type="NCBIfam" id="TIGR00741">
    <property type="entry name" value="yfiA"/>
    <property type="match status" value="1"/>
</dbReference>
<keyword evidence="1" id="KW-0810">Translation regulation</keyword>
<evidence type="ECO:0000313" key="6">
    <source>
        <dbReference type="EMBL" id="AZG72567.1"/>
    </source>
</evidence>
<dbReference type="GO" id="GO:0022627">
    <property type="term" value="C:cytosolic small ribosomal subunit"/>
    <property type="evidence" value="ECO:0007669"/>
    <property type="project" value="TreeGrafter"/>
</dbReference>
<organism evidence="6 7">
    <name type="scientific">Shewanella livingstonensis</name>
    <dbReference type="NCBI Taxonomy" id="150120"/>
    <lineage>
        <taxon>Bacteria</taxon>
        <taxon>Pseudomonadati</taxon>
        <taxon>Pseudomonadota</taxon>
        <taxon>Gammaproteobacteria</taxon>
        <taxon>Alteromonadales</taxon>
        <taxon>Shewanellaceae</taxon>
        <taxon>Shewanella</taxon>
    </lineage>
</organism>
<sequence>MKINLSGHHVDVTDTVKQHVDEKFAKIASHFPTLISLDIIIAKEHGEYDVEIRTNYEGTRIAAKGTDLVMYPAITSAAKKLDAALKHRKGQLKADLHEKPDVTAPEIAYEKVQEMDLSK</sequence>
<evidence type="ECO:0000256" key="1">
    <source>
        <dbReference type="ARBA" id="ARBA00022845"/>
    </source>
</evidence>
<dbReference type="Pfam" id="PF02482">
    <property type="entry name" value="Ribosomal_S30AE"/>
    <property type="match status" value="1"/>
</dbReference>
<evidence type="ECO:0000313" key="7">
    <source>
        <dbReference type="Proteomes" id="UP000278035"/>
    </source>
</evidence>
<dbReference type="PANTHER" id="PTHR33231:SF1">
    <property type="entry name" value="30S RIBOSOMAL PROTEIN"/>
    <property type="match status" value="1"/>
</dbReference>
<dbReference type="InterPro" id="IPR036567">
    <property type="entry name" value="RHF-like"/>
</dbReference>
<comment type="subunit">
    <text evidence="3">Associates exclusively with 100S ribosomes, which are dimers of 70S ribosomes.</text>
</comment>
<evidence type="ECO:0000256" key="2">
    <source>
        <dbReference type="ARBA" id="ARBA00038434"/>
    </source>
</evidence>
<evidence type="ECO:0000256" key="5">
    <source>
        <dbReference type="ARBA" id="ARBA00041319"/>
    </source>
</evidence>
<dbReference type="OrthoDB" id="9795119at2"/>
<comment type="similarity">
    <text evidence="2">Belongs to the HPF/YfiA ribosome-associated protein family. Short HPF subfamily.</text>
</comment>
<dbReference type="GO" id="GO:0045900">
    <property type="term" value="P:negative regulation of translational elongation"/>
    <property type="evidence" value="ECO:0007669"/>
    <property type="project" value="TreeGrafter"/>
</dbReference>
<dbReference type="KEGG" id="slj:EGC82_07125"/>
<keyword evidence="7" id="KW-1185">Reference proteome</keyword>
<evidence type="ECO:0000256" key="4">
    <source>
        <dbReference type="ARBA" id="ARBA00041148"/>
    </source>
</evidence>
<evidence type="ECO:0000256" key="3">
    <source>
        <dbReference type="ARBA" id="ARBA00038695"/>
    </source>
</evidence>
<dbReference type="Proteomes" id="UP000278035">
    <property type="component" value="Chromosome"/>
</dbReference>
<dbReference type="Gene3D" id="3.30.160.100">
    <property type="entry name" value="Ribosome hibernation promotion factor-like"/>
    <property type="match status" value="1"/>
</dbReference>
<dbReference type="PANTHER" id="PTHR33231">
    <property type="entry name" value="30S RIBOSOMAL PROTEIN"/>
    <property type="match status" value="1"/>
</dbReference>
<reference evidence="7" key="1">
    <citation type="submission" date="2018-11" db="EMBL/GenBank/DDBJ databases">
        <title>Shewanella sp. M2.</title>
        <authorList>
            <person name="Hwang Y.J."/>
            <person name="Hwang C.Y."/>
        </authorList>
    </citation>
    <scope>NUCLEOTIDE SEQUENCE [LARGE SCALE GENOMIC DNA]</scope>
    <source>
        <strain evidence="7">LMG 19866</strain>
    </source>
</reference>
<dbReference type="AlphaFoldDB" id="A0A3G8LSY6"/>
<dbReference type="GO" id="GO:0043024">
    <property type="term" value="F:ribosomal small subunit binding"/>
    <property type="evidence" value="ECO:0007669"/>
    <property type="project" value="TreeGrafter"/>
</dbReference>
<accession>A0A3G8LSY6</accession>
<name>A0A3G8LSY6_9GAMM</name>
<dbReference type="InterPro" id="IPR003489">
    <property type="entry name" value="RHF/RaiA"/>
</dbReference>
<dbReference type="SUPFAM" id="SSF69754">
    <property type="entry name" value="Ribosome binding protein Y (YfiA homologue)"/>
    <property type="match status" value="1"/>
</dbReference>
<dbReference type="RefSeq" id="WP_124730150.1">
    <property type="nucleotide sequence ID" value="NZ_CBCSKC010000001.1"/>
</dbReference>
<gene>
    <name evidence="6" type="primary">raiA</name>
    <name evidence="6" type="ORF">EGC82_07125</name>
</gene>
<proteinExistence type="inferred from homology"/>